<name>A0A3G4ZKC8_9VIRU</name>
<gene>
    <name evidence="2" type="ORF">Terrestrivirus1_161</name>
</gene>
<protein>
    <recommendedName>
        <fullName evidence="1">PLOD1-3-like GT domain-containing protein</fullName>
    </recommendedName>
</protein>
<sequence length="261" mass="31011">MKICTVVTHDDYYYRSMVSSCEKLGLELKVLGWGEKWKDFYWRFNLMREYLKTLDPNEIVIFIDAFDVIPLTSEKDIMEKFLSFNSPIVISSEERFSNYMIDFGYKDIFSKFKDGYCNCGCYMGYVKNLLEMYDVMDKYRNNCNDDQVVMSRSSKDPFIMKNVSLDKNNNLFLTLRTNEKIIYRGIMSSDNKYYKFVDGKIQWKIKKPAFVHGPGSVNLNHFVNDNNLIKPIREPNGSEVYRRFNQYLGNTKTIKYLFLKF</sequence>
<evidence type="ECO:0000259" key="1">
    <source>
        <dbReference type="Pfam" id="PF25342"/>
    </source>
</evidence>
<proteinExistence type="predicted"/>
<accession>A0A3G4ZKC8</accession>
<dbReference type="Pfam" id="PF25342">
    <property type="entry name" value="GT_PLOD"/>
    <property type="match status" value="1"/>
</dbReference>
<evidence type="ECO:0000313" key="2">
    <source>
        <dbReference type="EMBL" id="AYV75287.1"/>
    </source>
</evidence>
<organism evidence="2">
    <name type="scientific">Terrestrivirus sp</name>
    <dbReference type="NCBI Taxonomy" id="2487775"/>
    <lineage>
        <taxon>Viruses</taxon>
        <taxon>Varidnaviria</taxon>
        <taxon>Bamfordvirae</taxon>
        <taxon>Nucleocytoviricota</taxon>
        <taxon>Megaviricetes</taxon>
        <taxon>Imitervirales</taxon>
        <taxon>Mimiviridae</taxon>
        <taxon>Klosneuvirinae</taxon>
    </lineage>
</organism>
<reference evidence="2" key="1">
    <citation type="submission" date="2018-10" db="EMBL/GenBank/DDBJ databases">
        <title>Hidden diversity of soil giant viruses.</title>
        <authorList>
            <person name="Schulz F."/>
            <person name="Alteio L."/>
            <person name="Goudeau D."/>
            <person name="Ryan E.M."/>
            <person name="Malmstrom R.R."/>
            <person name="Blanchard J."/>
            <person name="Woyke T."/>
        </authorList>
    </citation>
    <scope>NUCLEOTIDE SEQUENCE</scope>
    <source>
        <strain evidence="2">TEV1</strain>
    </source>
</reference>
<dbReference type="InterPro" id="IPR057589">
    <property type="entry name" value="GT_PLOD"/>
</dbReference>
<feature type="domain" description="PLOD1-3-like GT" evidence="1">
    <location>
        <begin position="2"/>
        <end position="223"/>
    </location>
</feature>
<dbReference type="CDD" id="cd22997">
    <property type="entry name" value="GT_LH"/>
    <property type="match status" value="1"/>
</dbReference>
<dbReference type="EMBL" id="MK071979">
    <property type="protein sequence ID" value="AYV75287.1"/>
    <property type="molecule type" value="Genomic_DNA"/>
</dbReference>